<proteinExistence type="predicted"/>
<reference evidence="1" key="2">
    <citation type="journal article" date="2015" name="Data Brief">
        <title>Shoot transcriptome of the giant reed, Arundo donax.</title>
        <authorList>
            <person name="Barrero R.A."/>
            <person name="Guerrero F.D."/>
            <person name="Moolhuijzen P."/>
            <person name="Goolsby J.A."/>
            <person name="Tidwell J."/>
            <person name="Bellgard S.E."/>
            <person name="Bellgard M.I."/>
        </authorList>
    </citation>
    <scope>NUCLEOTIDE SEQUENCE</scope>
    <source>
        <tissue evidence="1">Shoot tissue taken approximately 20 cm above the soil surface</tissue>
    </source>
</reference>
<evidence type="ECO:0000313" key="1">
    <source>
        <dbReference type="EMBL" id="JAD28840.1"/>
    </source>
</evidence>
<name>A0A0A8YWG8_ARUDO</name>
<sequence length="50" mass="5740">MNISLFFVRPRNTQFDIDIIPVAVNCSIGAEMINNVAWTVLFHYLLNNLT</sequence>
<dbReference type="AlphaFoldDB" id="A0A0A8YWG8"/>
<dbReference type="EMBL" id="GBRH01269055">
    <property type="protein sequence ID" value="JAD28840.1"/>
    <property type="molecule type" value="Transcribed_RNA"/>
</dbReference>
<accession>A0A0A8YWG8</accession>
<organism evidence="1">
    <name type="scientific">Arundo donax</name>
    <name type="common">Giant reed</name>
    <name type="synonym">Donax arundinaceus</name>
    <dbReference type="NCBI Taxonomy" id="35708"/>
    <lineage>
        <taxon>Eukaryota</taxon>
        <taxon>Viridiplantae</taxon>
        <taxon>Streptophyta</taxon>
        <taxon>Embryophyta</taxon>
        <taxon>Tracheophyta</taxon>
        <taxon>Spermatophyta</taxon>
        <taxon>Magnoliopsida</taxon>
        <taxon>Liliopsida</taxon>
        <taxon>Poales</taxon>
        <taxon>Poaceae</taxon>
        <taxon>PACMAD clade</taxon>
        <taxon>Arundinoideae</taxon>
        <taxon>Arundineae</taxon>
        <taxon>Arundo</taxon>
    </lineage>
</organism>
<reference evidence="1" key="1">
    <citation type="submission" date="2014-09" db="EMBL/GenBank/DDBJ databases">
        <authorList>
            <person name="Magalhaes I.L.F."/>
            <person name="Oliveira U."/>
            <person name="Santos F.R."/>
            <person name="Vidigal T.H.D.A."/>
            <person name="Brescovit A.D."/>
            <person name="Santos A.J."/>
        </authorList>
    </citation>
    <scope>NUCLEOTIDE SEQUENCE</scope>
    <source>
        <tissue evidence="1">Shoot tissue taken approximately 20 cm above the soil surface</tissue>
    </source>
</reference>
<protein>
    <submittedName>
        <fullName evidence="1">Uncharacterized protein</fullName>
    </submittedName>
</protein>